<comment type="similarity">
    <text evidence="1">Belongs to the antirestriction protein family.</text>
</comment>
<dbReference type="EMBL" id="LOCQ01000038">
    <property type="protein sequence ID" value="OBV41165.1"/>
    <property type="molecule type" value="Genomic_DNA"/>
</dbReference>
<dbReference type="AlphaFoldDB" id="A0A1A7C8R5"/>
<name>A0A1A7C8R5_9BURK</name>
<evidence type="ECO:0000256" key="1">
    <source>
        <dbReference type="ARBA" id="ARBA00008618"/>
    </source>
</evidence>
<accession>A0A1A7C8R5</accession>
<dbReference type="InterPro" id="IPR004914">
    <property type="entry name" value="Antirestrict"/>
</dbReference>
<evidence type="ECO:0000313" key="3">
    <source>
        <dbReference type="Proteomes" id="UP000092713"/>
    </source>
</evidence>
<sequence length="146" mass="16280">MEMNANTQLYDNSICPIGAVLVTDVDERMECLPNVAGMRCVLLEFTVYSMLGRMSQDYAGGYWDFYKLSNGGFYMAPQTDGTFRMRCENMFEAEVSAQTAGLIACAMAYSHLSFSEDADCFGEAYILLWQYLAQQPNAATIFAALD</sequence>
<dbReference type="Proteomes" id="UP000092713">
    <property type="component" value="Unassembled WGS sequence"/>
</dbReference>
<gene>
    <name evidence="2" type="ORF">ASR47_102522</name>
</gene>
<comment type="caution">
    <text evidence="2">The sequence shown here is derived from an EMBL/GenBank/DDBJ whole genome shotgun (WGS) entry which is preliminary data.</text>
</comment>
<dbReference type="Gene3D" id="3.30.70.3580">
    <property type="entry name" value="Antirestriction protein"/>
    <property type="match status" value="1"/>
</dbReference>
<keyword evidence="3" id="KW-1185">Reference proteome</keyword>
<organism evidence="2 3">
    <name type="scientific">Janthinobacterium psychrotolerans</name>
    <dbReference type="NCBI Taxonomy" id="1747903"/>
    <lineage>
        <taxon>Bacteria</taxon>
        <taxon>Pseudomonadati</taxon>
        <taxon>Pseudomonadota</taxon>
        <taxon>Betaproteobacteria</taxon>
        <taxon>Burkholderiales</taxon>
        <taxon>Oxalobacteraceae</taxon>
        <taxon>Janthinobacterium</taxon>
    </lineage>
</organism>
<proteinExistence type="inferred from homology"/>
<dbReference type="RefSeq" id="WP_171898876.1">
    <property type="nucleotide sequence ID" value="NZ_LOCQ01000038.1"/>
</dbReference>
<dbReference type="Pfam" id="PF03230">
    <property type="entry name" value="Antirestrict"/>
    <property type="match status" value="1"/>
</dbReference>
<evidence type="ECO:0000313" key="2">
    <source>
        <dbReference type="EMBL" id="OBV41165.1"/>
    </source>
</evidence>
<dbReference type="InterPro" id="IPR042297">
    <property type="entry name" value="Antirestriction_sf"/>
</dbReference>
<reference evidence="2 3" key="1">
    <citation type="submission" date="2016-04" db="EMBL/GenBank/DDBJ databases">
        <title>Draft genome sequence of Janthinobacterium psychrotolerans sp. nov., isolated from freshwater sediments in Denmark.</title>
        <authorList>
            <person name="Gong X."/>
            <person name="Skrivergaard S."/>
            <person name="Korsgaard B.S."/>
            <person name="Schreiber L."/>
            <person name="Marshall I.P."/>
            <person name="Finster K."/>
            <person name="Schramm A."/>
        </authorList>
    </citation>
    <scope>NUCLEOTIDE SEQUENCE [LARGE SCALE GENOMIC DNA]</scope>
    <source>
        <strain evidence="2 3">S3-2</strain>
    </source>
</reference>
<protein>
    <submittedName>
        <fullName evidence="2">Antirestriction protein</fullName>
    </submittedName>
</protein>